<dbReference type="Pfam" id="PF13377">
    <property type="entry name" value="Peripla_BP_3"/>
    <property type="match status" value="1"/>
</dbReference>
<dbReference type="RefSeq" id="WP_171000397.1">
    <property type="nucleotide sequence ID" value="NZ_BJDH01000011.1"/>
</dbReference>
<dbReference type="EMBL" id="JBHSSB010000029">
    <property type="protein sequence ID" value="MFC6295477.1"/>
    <property type="molecule type" value="Genomic_DNA"/>
</dbReference>
<dbReference type="PROSITE" id="PS50932">
    <property type="entry name" value="HTH_LACI_2"/>
    <property type="match status" value="1"/>
</dbReference>
<dbReference type="InterPro" id="IPR000843">
    <property type="entry name" value="HTH_LacI"/>
</dbReference>
<keyword evidence="6" id="KW-1185">Reference proteome</keyword>
<accession>A0ABW1UJA9</accession>
<dbReference type="Pfam" id="PF00356">
    <property type="entry name" value="LacI"/>
    <property type="match status" value="1"/>
</dbReference>
<dbReference type="CDD" id="cd01392">
    <property type="entry name" value="HTH_LacI"/>
    <property type="match status" value="1"/>
</dbReference>
<evidence type="ECO:0000256" key="2">
    <source>
        <dbReference type="ARBA" id="ARBA00023125"/>
    </source>
</evidence>
<dbReference type="PANTHER" id="PTHR30146:SF109">
    <property type="entry name" value="HTH-TYPE TRANSCRIPTIONAL REGULATOR GALS"/>
    <property type="match status" value="1"/>
</dbReference>
<dbReference type="SMART" id="SM00354">
    <property type="entry name" value="HTH_LACI"/>
    <property type="match status" value="1"/>
</dbReference>
<keyword evidence="3" id="KW-0804">Transcription</keyword>
<keyword evidence="2 5" id="KW-0238">DNA-binding</keyword>
<proteinExistence type="predicted"/>
<dbReference type="CDD" id="cd06267">
    <property type="entry name" value="PBP1_LacI_sugar_binding-like"/>
    <property type="match status" value="1"/>
</dbReference>
<sequence length="331" mass="35986">MKKATIKDVAQLAKVSISTVSNALNGVNVVKPQTKARILKAAHHLNYSPNLMGKQLRSGQTNTIGVFTDSVAGPYFYQLIETISQAVAAKHYGLSVTLANNHTALMNALLGNTCDGAIIFDHRVDDRDLEHLAGQGIPAVMLDRPVSGERLSSIVFDSFNESYLATQYLLKLGHRRLGYLAGYDNNRDNHERFSGFQQAILAAGLNLEDMVVLKGLFEEKASFEAMQTYLTTATAQPVTAFLAGNDLSAIGAIKAIQAAGQHVPTDYSVIGFDDIEIASYFQPALTTVHNPIAQQAQLAVTELIRLLTTKQWGQQQVLPGELKLRDSTAQC</sequence>
<evidence type="ECO:0000256" key="3">
    <source>
        <dbReference type="ARBA" id="ARBA00023163"/>
    </source>
</evidence>
<dbReference type="InterPro" id="IPR028082">
    <property type="entry name" value="Peripla_BP_I"/>
</dbReference>
<dbReference type="Gene3D" id="1.10.260.40">
    <property type="entry name" value="lambda repressor-like DNA-binding domains"/>
    <property type="match status" value="1"/>
</dbReference>
<comment type="caution">
    <text evidence="5">The sequence shown here is derived from an EMBL/GenBank/DDBJ whole genome shotgun (WGS) entry which is preliminary data.</text>
</comment>
<dbReference type="InterPro" id="IPR010982">
    <property type="entry name" value="Lambda_DNA-bd_dom_sf"/>
</dbReference>
<dbReference type="Gene3D" id="3.40.50.2300">
    <property type="match status" value="2"/>
</dbReference>
<dbReference type="PROSITE" id="PS00356">
    <property type="entry name" value="HTH_LACI_1"/>
    <property type="match status" value="1"/>
</dbReference>
<evidence type="ECO:0000256" key="1">
    <source>
        <dbReference type="ARBA" id="ARBA00023015"/>
    </source>
</evidence>
<evidence type="ECO:0000259" key="4">
    <source>
        <dbReference type="PROSITE" id="PS50932"/>
    </source>
</evidence>
<gene>
    <name evidence="5" type="ORF">ACFQH1_09735</name>
</gene>
<name>A0ABW1UJA9_9LACO</name>
<dbReference type="PANTHER" id="PTHR30146">
    <property type="entry name" value="LACI-RELATED TRANSCRIPTIONAL REPRESSOR"/>
    <property type="match status" value="1"/>
</dbReference>
<dbReference type="InterPro" id="IPR046335">
    <property type="entry name" value="LacI/GalR-like_sensor"/>
</dbReference>
<evidence type="ECO:0000313" key="6">
    <source>
        <dbReference type="Proteomes" id="UP001596227"/>
    </source>
</evidence>
<dbReference type="GO" id="GO:0003677">
    <property type="term" value="F:DNA binding"/>
    <property type="evidence" value="ECO:0007669"/>
    <property type="project" value="UniProtKB-KW"/>
</dbReference>
<evidence type="ECO:0000313" key="5">
    <source>
        <dbReference type="EMBL" id="MFC6295477.1"/>
    </source>
</evidence>
<keyword evidence="1" id="KW-0805">Transcription regulation</keyword>
<dbReference type="SUPFAM" id="SSF53822">
    <property type="entry name" value="Periplasmic binding protein-like I"/>
    <property type="match status" value="1"/>
</dbReference>
<dbReference type="Proteomes" id="UP001596227">
    <property type="component" value="Unassembled WGS sequence"/>
</dbReference>
<organism evidence="5 6">
    <name type="scientific">Lactiplantibacillus daoliensis</name>
    <dbReference type="NCBI Taxonomy" id="2559916"/>
    <lineage>
        <taxon>Bacteria</taxon>
        <taxon>Bacillati</taxon>
        <taxon>Bacillota</taxon>
        <taxon>Bacilli</taxon>
        <taxon>Lactobacillales</taxon>
        <taxon>Lactobacillaceae</taxon>
        <taxon>Lactiplantibacillus</taxon>
    </lineage>
</organism>
<dbReference type="SUPFAM" id="SSF47413">
    <property type="entry name" value="lambda repressor-like DNA-binding domains"/>
    <property type="match status" value="1"/>
</dbReference>
<reference evidence="6" key="1">
    <citation type="journal article" date="2019" name="Int. J. Syst. Evol. Microbiol.">
        <title>The Global Catalogue of Microorganisms (GCM) 10K type strain sequencing project: providing services to taxonomists for standard genome sequencing and annotation.</title>
        <authorList>
            <consortium name="The Broad Institute Genomics Platform"/>
            <consortium name="The Broad Institute Genome Sequencing Center for Infectious Disease"/>
            <person name="Wu L."/>
            <person name="Ma J."/>
        </authorList>
    </citation>
    <scope>NUCLEOTIDE SEQUENCE [LARGE SCALE GENOMIC DNA]</scope>
    <source>
        <strain evidence="6">CCM 8934</strain>
    </source>
</reference>
<protein>
    <submittedName>
        <fullName evidence="5">LacI family DNA-binding transcriptional regulator</fullName>
    </submittedName>
</protein>
<feature type="domain" description="HTH lacI-type" evidence="4">
    <location>
        <begin position="4"/>
        <end position="58"/>
    </location>
</feature>